<protein>
    <submittedName>
        <fullName evidence="1">Uncharacterized protein</fullName>
    </submittedName>
</protein>
<name>A0A2Z6NQS3_TRISU</name>
<reference evidence="2" key="1">
    <citation type="journal article" date="2017" name="Front. Plant Sci.">
        <title>Climate Clever Clovers: New Paradigm to Reduce the Environmental Footprint of Ruminants by Breeding Low Methanogenic Forages Utilizing Haplotype Variation.</title>
        <authorList>
            <person name="Kaur P."/>
            <person name="Appels R."/>
            <person name="Bayer P.E."/>
            <person name="Keeble-Gagnere G."/>
            <person name="Wang J."/>
            <person name="Hirakawa H."/>
            <person name="Shirasawa K."/>
            <person name="Vercoe P."/>
            <person name="Stefanova K."/>
            <person name="Durmic Z."/>
            <person name="Nichols P."/>
            <person name="Revell C."/>
            <person name="Isobe S.N."/>
            <person name="Edwards D."/>
            <person name="Erskine W."/>
        </authorList>
    </citation>
    <scope>NUCLEOTIDE SEQUENCE [LARGE SCALE GENOMIC DNA]</scope>
    <source>
        <strain evidence="2">cv. Daliak</strain>
    </source>
</reference>
<proteinExistence type="predicted"/>
<sequence length="65" mass="7536">MYQKEDKGFEGMKYRVIQAIVLNCNCGYTTNFEIVAKCGQMRPTAANLFYAFTSSFQWHIPMKIT</sequence>
<accession>A0A2Z6NQS3</accession>
<organism evidence="1 2">
    <name type="scientific">Trifolium subterraneum</name>
    <name type="common">Subterranean clover</name>
    <dbReference type="NCBI Taxonomy" id="3900"/>
    <lineage>
        <taxon>Eukaryota</taxon>
        <taxon>Viridiplantae</taxon>
        <taxon>Streptophyta</taxon>
        <taxon>Embryophyta</taxon>
        <taxon>Tracheophyta</taxon>
        <taxon>Spermatophyta</taxon>
        <taxon>Magnoliopsida</taxon>
        <taxon>eudicotyledons</taxon>
        <taxon>Gunneridae</taxon>
        <taxon>Pentapetalae</taxon>
        <taxon>rosids</taxon>
        <taxon>fabids</taxon>
        <taxon>Fabales</taxon>
        <taxon>Fabaceae</taxon>
        <taxon>Papilionoideae</taxon>
        <taxon>50 kb inversion clade</taxon>
        <taxon>NPAAA clade</taxon>
        <taxon>Hologalegina</taxon>
        <taxon>IRL clade</taxon>
        <taxon>Trifolieae</taxon>
        <taxon>Trifolium</taxon>
    </lineage>
</organism>
<dbReference type="EMBL" id="DF974234">
    <property type="protein sequence ID" value="GAU46648.1"/>
    <property type="molecule type" value="Genomic_DNA"/>
</dbReference>
<evidence type="ECO:0000313" key="1">
    <source>
        <dbReference type="EMBL" id="GAU46648.1"/>
    </source>
</evidence>
<keyword evidence="2" id="KW-1185">Reference proteome</keyword>
<dbReference type="AlphaFoldDB" id="A0A2Z6NQS3"/>
<dbReference type="Proteomes" id="UP000242715">
    <property type="component" value="Unassembled WGS sequence"/>
</dbReference>
<gene>
    <name evidence="1" type="ORF">TSUD_246750</name>
</gene>
<evidence type="ECO:0000313" key="2">
    <source>
        <dbReference type="Proteomes" id="UP000242715"/>
    </source>
</evidence>